<keyword evidence="1" id="KW-0472">Membrane</keyword>
<evidence type="ECO:0000313" key="3">
    <source>
        <dbReference type="Proteomes" id="UP000000600"/>
    </source>
</evidence>
<dbReference type="GeneID" id="5035230"/>
<dbReference type="HOGENOM" id="CLU_2676393_0_0_1"/>
<accession>A0DG81</accession>
<name>A0DG81_PARTE</name>
<dbReference type="EMBL" id="CT868429">
    <property type="protein sequence ID" value="CAK82048.1"/>
    <property type="molecule type" value="Genomic_DNA"/>
</dbReference>
<dbReference type="InParanoid" id="A0DG81"/>
<protein>
    <submittedName>
        <fullName evidence="2">Uncharacterized protein</fullName>
    </submittedName>
</protein>
<reference evidence="2 3" key="1">
    <citation type="journal article" date="2006" name="Nature">
        <title>Global trends of whole-genome duplications revealed by the ciliate Paramecium tetraurelia.</title>
        <authorList>
            <consortium name="Genoscope"/>
            <person name="Aury J.-M."/>
            <person name="Jaillon O."/>
            <person name="Duret L."/>
            <person name="Noel B."/>
            <person name="Jubin C."/>
            <person name="Porcel B.M."/>
            <person name="Segurens B."/>
            <person name="Daubin V."/>
            <person name="Anthouard V."/>
            <person name="Aiach N."/>
            <person name="Arnaiz O."/>
            <person name="Billaut A."/>
            <person name="Beisson J."/>
            <person name="Blanc I."/>
            <person name="Bouhouche K."/>
            <person name="Camara F."/>
            <person name="Duharcourt S."/>
            <person name="Guigo R."/>
            <person name="Gogendeau D."/>
            <person name="Katinka M."/>
            <person name="Keller A.-M."/>
            <person name="Kissmehl R."/>
            <person name="Klotz C."/>
            <person name="Koll F."/>
            <person name="Le Moue A."/>
            <person name="Lepere C."/>
            <person name="Malinsky S."/>
            <person name="Nowacki M."/>
            <person name="Nowak J.K."/>
            <person name="Plattner H."/>
            <person name="Poulain J."/>
            <person name="Ruiz F."/>
            <person name="Serrano V."/>
            <person name="Zagulski M."/>
            <person name="Dessen P."/>
            <person name="Betermier M."/>
            <person name="Weissenbach J."/>
            <person name="Scarpelli C."/>
            <person name="Schachter V."/>
            <person name="Sperling L."/>
            <person name="Meyer E."/>
            <person name="Cohen J."/>
            <person name="Wincker P."/>
        </authorList>
    </citation>
    <scope>NUCLEOTIDE SEQUENCE [LARGE SCALE GENOMIC DNA]</scope>
    <source>
        <strain evidence="2 3">Stock d4-2</strain>
    </source>
</reference>
<sequence length="75" mass="8777">MELKQMLLADFFLVLGLRALISLLILLRLIVKLNEIGRSQLKKANNKDFKRINTIKQKKEMQPLKILENINQCDL</sequence>
<keyword evidence="1" id="KW-0812">Transmembrane</keyword>
<keyword evidence="3" id="KW-1185">Reference proteome</keyword>
<evidence type="ECO:0000313" key="2">
    <source>
        <dbReference type="EMBL" id="CAK82048.1"/>
    </source>
</evidence>
<dbReference type="Proteomes" id="UP000000600">
    <property type="component" value="Unassembled WGS sequence"/>
</dbReference>
<dbReference type="KEGG" id="ptm:GSPATT00002177001"/>
<evidence type="ECO:0000256" key="1">
    <source>
        <dbReference type="SAM" id="Phobius"/>
    </source>
</evidence>
<feature type="transmembrane region" description="Helical" evidence="1">
    <location>
        <begin position="6"/>
        <end position="31"/>
    </location>
</feature>
<organism evidence="2 3">
    <name type="scientific">Paramecium tetraurelia</name>
    <dbReference type="NCBI Taxonomy" id="5888"/>
    <lineage>
        <taxon>Eukaryota</taxon>
        <taxon>Sar</taxon>
        <taxon>Alveolata</taxon>
        <taxon>Ciliophora</taxon>
        <taxon>Intramacronucleata</taxon>
        <taxon>Oligohymenophorea</taxon>
        <taxon>Peniculida</taxon>
        <taxon>Parameciidae</taxon>
        <taxon>Paramecium</taxon>
    </lineage>
</organism>
<keyword evidence="1" id="KW-1133">Transmembrane helix</keyword>
<dbReference type="AlphaFoldDB" id="A0DG81"/>
<gene>
    <name evidence="2" type="ORF">GSPATT00002177001</name>
</gene>
<proteinExistence type="predicted"/>
<dbReference type="RefSeq" id="XP_001449445.1">
    <property type="nucleotide sequence ID" value="XM_001449408.1"/>
</dbReference>